<dbReference type="KEGG" id="ssai:N0B31_09400"/>
<dbReference type="PANTHER" id="PTHR11941:SF54">
    <property type="entry name" value="ENOYL-COA HYDRATASE, MITOCHONDRIAL"/>
    <property type="match status" value="1"/>
</dbReference>
<evidence type="ECO:0000256" key="2">
    <source>
        <dbReference type="ARBA" id="ARBA00023239"/>
    </source>
</evidence>
<dbReference type="Gene3D" id="3.90.226.10">
    <property type="entry name" value="2-enoyl-CoA Hydratase, Chain A, domain 1"/>
    <property type="match status" value="1"/>
</dbReference>
<reference evidence="4" key="1">
    <citation type="submission" date="2022-09" db="EMBL/GenBank/DDBJ databases">
        <title>Diverse halophilic archaea isolated from saline environments.</title>
        <authorList>
            <person name="Cui H.-L."/>
        </authorList>
    </citation>
    <scope>NUCLEOTIDE SEQUENCE</scope>
    <source>
        <strain evidence="4">ZS-35-S2</strain>
    </source>
</reference>
<keyword evidence="2" id="KW-0456">Lyase</keyword>
<accession>A0A9E7U9Z9</accession>
<dbReference type="GO" id="GO:0016836">
    <property type="term" value="F:hydro-lyase activity"/>
    <property type="evidence" value="ECO:0007669"/>
    <property type="project" value="UniProtKB-ARBA"/>
</dbReference>
<dbReference type="Gene3D" id="1.10.12.10">
    <property type="entry name" value="Lyase 2-enoyl-coa Hydratase, Chain A, domain 2"/>
    <property type="match status" value="1"/>
</dbReference>
<comment type="similarity">
    <text evidence="1 3">Belongs to the enoyl-CoA hydratase/isomerase family.</text>
</comment>
<evidence type="ECO:0000313" key="5">
    <source>
        <dbReference type="Proteomes" id="UP001057580"/>
    </source>
</evidence>
<dbReference type="PROSITE" id="PS00166">
    <property type="entry name" value="ENOYL_COA_HYDRATASE"/>
    <property type="match status" value="1"/>
</dbReference>
<dbReference type="InterPro" id="IPR014748">
    <property type="entry name" value="Enoyl-CoA_hydra_C"/>
</dbReference>
<dbReference type="CDD" id="cd06558">
    <property type="entry name" value="crotonase-like"/>
    <property type="match status" value="1"/>
</dbReference>
<dbReference type="FunFam" id="1.10.12.10:FF:000001">
    <property type="entry name" value="Probable enoyl-CoA hydratase, mitochondrial"/>
    <property type="match status" value="1"/>
</dbReference>
<dbReference type="Pfam" id="PF00378">
    <property type="entry name" value="ECH_1"/>
    <property type="match status" value="1"/>
</dbReference>
<dbReference type="InterPro" id="IPR001753">
    <property type="entry name" value="Enoyl-CoA_hydra/iso"/>
</dbReference>
<dbReference type="InterPro" id="IPR029045">
    <property type="entry name" value="ClpP/crotonase-like_dom_sf"/>
</dbReference>
<sequence>MADDAVLLDVDDDGVATLTLNRPDNRNALSEPVSSGIVEKLDELEDRNDARCLVVTGSGGSFCAGGDVNSMMELMSDVVPLHEAVRRIQDQTSRAIQRVHDFYLPTVAKIDGFAYGAGANLALACDLQVMNEEAFVSFGFRQVGLGVDTGTSYFLPRAVGSNTAKELVFTGENVDAERAVDIGLVNHAFPAETFEEDVAAFVEEIASGPTVALRASKQALARGFERSIDDAMAFEAAAQAAVFESDDHVEGATAFMEKRSPEFEGK</sequence>
<dbReference type="SUPFAM" id="SSF52096">
    <property type="entry name" value="ClpP/crotonase"/>
    <property type="match status" value="1"/>
</dbReference>
<gene>
    <name evidence="4" type="ORF">N0B31_09400</name>
</gene>
<dbReference type="Proteomes" id="UP001057580">
    <property type="component" value="Chromosome"/>
</dbReference>
<protein>
    <submittedName>
        <fullName evidence="4">Enoyl-CoA hydratase-related protein</fullName>
    </submittedName>
</protein>
<dbReference type="PANTHER" id="PTHR11941">
    <property type="entry name" value="ENOYL-COA HYDRATASE-RELATED"/>
    <property type="match status" value="1"/>
</dbReference>
<dbReference type="GO" id="GO:0006635">
    <property type="term" value="P:fatty acid beta-oxidation"/>
    <property type="evidence" value="ECO:0007669"/>
    <property type="project" value="TreeGrafter"/>
</dbReference>
<evidence type="ECO:0000313" key="4">
    <source>
        <dbReference type="EMBL" id="UWM56491.1"/>
    </source>
</evidence>
<dbReference type="RefSeq" id="WP_260643605.1">
    <property type="nucleotide sequence ID" value="NZ_CP104003.1"/>
</dbReference>
<evidence type="ECO:0000256" key="1">
    <source>
        <dbReference type="ARBA" id="ARBA00005254"/>
    </source>
</evidence>
<dbReference type="InterPro" id="IPR018376">
    <property type="entry name" value="Enoyl-CoA_hyd/isom_CS"/>
</dbReference>
<organism evidence="4 5">
    <name type="scientific">Salinirubellus salinus</name>
    <dbReference type="NCBI Taxonomy" id="1364945"/>
    <lineage>
        <taxon>Archaea</taxon>
        <taxon>Methanobacteriati</taxon>
        <taxon>Methanobacteriota</taxon>
        <taxon>Stenosarchaea group</taxon>
        <taxon>Halobacteria</taxon>
        <taxon>Halobacteriales</taxon>
        <taxon>Natronomonadaceae</taxon>
        <taxon>Salinirubellus</taxon>
    </lineage>
</organism>
<dbReference type="GeneID" id="74942636"/>
<name>A0A9E7U9Z9_9EURY</name>
<evidence type="ECO:0000256" key="3">
    <source>
        <dbReference type="RuleBase" id="RU003707"/>
    </source>
</evidence>
<keyword evidence="5" id="KW-1185">Reference proteome</keyword>
<dbReference type="AlphaFoldDB" id="A0A9E7U9Z9"/>
<proteinExistence type="inferred from homology"/>
<dbReference type="EMBL" id="CP104003">
    <property type="protein sequence ID" value="UWM56491.1"/>
    <property type="molecule type" value="Genomic_DNA"/>
</dbReference>